<evidence type="ECO:0000256" key="2">
    <source>
        <dbReference type="SAM" id="Phobius"/>
    </source>
</evidence>
<reference evidence="3" key="2">
    <citation type="submission" date="2020-06" db="EMBL/GenBank/DDBJ databases">
        <title>Helianthus annuus Genome sequencing and assembly Release 2.</title>
        <authorList>
            <person name="Gouzy J."/>
            <person name="Langlade N."/>
            <person name="Munos S."/>
        </authorList>
    </citation>
    <scope>NUCLEOTIDE SEQUENCE</scope>
    <source>
        <tissue evidence="3">Leaves</tissue>
    </source>
</reference>
<feature type="region of interest" description="Disordered" evidence="1">
    <location>
        <begin position="32"/>
        <end position="56"/>
    </location>
</feature>
<dbReference type="AlphaFoldDB" id="A0A9K3HC87"/>
<reference evidence="3" key="1">
    <citation type="journal article" date="2017" name="Nature">
        <title>The sunflower genome provides insights into oil metabolism, flowering and Asterid evolution.</title>
        <authorList>
            <person name="Badouin H."/>
            <person name="Gouzy J."/>
            <person name="Grassa C.J."/>
            <person name="Murat F."/>
            <person name="Staton S.E."/>
            <person name="Cottret L."/>
            <person name="Lelandais-Briere C."/>
            <person name="Owens G.L."/>
            <person name="Carrere S."/>
            <person name="Mayjonade B."/>
            <person name="Legrand L."/>
            <person name="Gill N."/>
            <person name="Kane N.C."/>
            <person name="Bowers J.E."/>
            <person name="Hubner S."/>
            <person name="Bellec A."/>
            <person name="Berard A."/>
            <person name="Berges H."/>
            <person name="Blanchet N."/>
            <person name="Boniface M.C."/>
            <person name="Brunel D."/>
            <person name="Catrice O."/>
            <person name="Chaidir N."/>
            <person name="Claudel C."/>
            <person name="Donnadieu C."/>
            <person name="Faraut T."/>
            <person name="Fievet G."/>
            <person name="Helmstetter N."/>
            <person name="King M."/>
            <person name="Knapp S.J."/>
            <person name="Lai Z."/>
            <person name="Le Paslier M.C."/>
            <person name="Lippi Y."/>
            <person name="Lorenzon L."/>
            <person name="Mandel J.R."/>
            <person name="Marage G."/>
            <person name="Marchand G."/>
            <person name="Marquand E."/>
            <person name="Bret-Mestries E."/>
            <person name="Morien E."/>
            <person name="Nambeesan S."/>
            <person name="Nguyen T."/>
            <person name="Pegot-Espagnet P."/>
            <person name="Pouilly N."/>
            <person name="Raftis F."/>
            <person name="Sallet E."/>
            <person name="Schiex T."/>
            <person name="Thomas J."/>
            <person name="Vandecasteele C."/>
            <person name="Vares D."/>
            <person name="Vear F."/>
            <person name="Vautrin S."/>
            <person name="Crespi M."/>
            <person name="Mangin B."/>
            <person name="Burke J.M."/>
            <person name="Salse J."/>
            <person name="Munos S."/>
            <person name="Vincourt P."/>
            <person name="Rieseberg L.H."/>
            <person name="Langlade N.B."/>
        </authorList>
    </citation>
    <scope>NUCLEOTIDE SEQUENCE</scope>
    <source>
        <tissue evidence="3">Leaves</tissue>
    </source>
</reference>
<comment type="caution">
    <text evidence="3">The sequence shown here is derived from an EMBL/GenBank/DDBJ whole genome shotgun (WGS) entry which is preliminary data.</text>
</comment>
<evidence type="ECO:0000313" key="4">
    <source>
        <dbReference type="Proteomes" id="UP000215914"/>
    </source>
</evidence>
<evidence type="ECO:0000256" key="1">
    <source>
        <dbReference type="SAM" id="MobiDB-lite"/>
    </source>
</evidence>
<proteinExistence type="predicted"/>
<accession>A0A9K3HC87</accession>
<keyword evidence="2" id="KW-0472">Membrane</keyword>
<feature type="transmembrane region" description="Helical" evidence="2">
    <location>
        <begin position="12"/>
        <end position="27"/>
    </location>
</feature>
<dbReference type="Gramene" id="mRNA:HanXRQr2_Chr13g0612711">
    <property type="protein sequence ID" value="CDS:HanXRQr2_Chr13g0612711.1"/>
    <property type="gene ID" value="HanXRQr2_Chr13g0612711"/>
</dbReference>
<sequence>MFKVWELTKVESILMICLFVIVVMAGSKRQKTTGQASSSGIGSSSGLIPKKWEQPSTVAENDPRLYRQDWEWAKFRDSQNARIWDDEKNKQLSSYQDRKLEAKLWKWKMTNGVNTSVPTRVICERTVNVEEFRNIGIVQMFERLGWESVLDWCEDNTHRIYLSEVCEWLSTLKLVNKNESPSQWKLVGKTSRGNMTMSFETMNRIAGFDSLGVQAYDYPSIENFLDNHLNTNDIDQLIDVILPTHPGVT</sequence>
<keyword evidence="4" id="KW-1185">Reference proteome</keyword>
<keyword evidence="2" id="KW-0812">Transmembrane</keyword>
<dbReference type="EMBL" id="MNCJ02000328">
    <property type="protein sequence ID" value="KAF5775497.1"/>
    <property type="molecule type" value="Genomic_DNA"/>
</dbReference>
<feature type="compositionally biased region" description="Low complexity" evidence="1">
    <location>
        <begin position="37"/>
        <end position="46"/>
    </location>
</feature>
<dbReference type="Proteomes" id="UP000215914">
    <property type="component" value="Unassembled WGS sequence"/>
</dbReference>
<organism evidence="3 4">
    <name type="scientific">Helianthus annuus</name>
    <name type="common">Common sunflower</name>
    <dbReference type="NCBI Taxonomy" id="4232"/>
    <lineage>
        <taxon>Eukaryota</taxon>
        <taxon>Viridiplantae</taxon>
        <taxon>Streptophyta</taxon>
        <taxon>Embryophyta</taxon>
        <taxon>Tracheophyta</taxon>
        <taxon>Spermatophyta</taxon>
        <taxon>Magnoliopsida</taxon>
        <taxon>eudicotyledons</taxon>
        <taxon>Gunneridae</taxon>
        <taxon>Pentapetalae</taxon>
        <taxon>asterids</taxon>
        <taxon>campanulids</taxon>
        <taxon>Asterales</taxon>
        <taxon>Asteraceae</taxon>
        <taxon>Asteroideae</taxon>
        <taxon>Heliantheae alliance</taxon>
        <taxon>Heliantheae</taxon>
        <taxon>Helianthus</taxon>
    </lineage>
</organism>
<keyword evidence="2" id="KW-1133">Transmembrane helix</keyword>
<gene>
    <name evidence="3" type="ORF">HanXRQr2_Chr13g0612711</name>
</gene>
<evidence type="ECO:0000313" key="3">
    <source>
        <dbReference type="EMBL" id="KAF5775497.1"/>
    </source>
</evidence>
<protein>
    <submittedName>
        <fullName evidence="3">Uncharacterized protein</fullName>
    </submittedName>
</protein>
<name>A0A9K3HC87_HELAN</name>